<proteinExistence type="predicted"/>
<dbReference type="EMBL" id="SLUM01000018">
    <property type="protein sequence ID" value="TCL55068.1"/>
    <property type="molecule type" value="Genomic_DNA"/>
</dbReference>
<evidence type="ECO:0000313" key="6">
    <source>
        <dbReference type="Proteomes" id="UP000295184"/>
    </source>
</evidence>
<keyword evidence="2" id="KW-0378">Hydrolase</keyword>
<keyword evidence="3 5" id="KW-0269">Exonuclease</keyword>
<evidence type="ECO:0000256" key="3">
    <source>
        <dbReference type="ARBA" id="ARBA00022839"/>
    </source>
</evidence>
<dbReference type="InterPro" id="IPR047201">
    <property type="entry name" value="ERI-1_3'hExo-like"/>
</dbReference>
<dbReference type="Gene3D" id="3.30.420.10">
    <property type="entry name" value="Ribonuclease H-like superfamily/Ribonuclease H"/>
    <property type="match status" value="1"/>
</dbReference>
<dbReference type="InterPro" id="IPR051274">
    <property type="entry name" value="3-5_Exoribonuclease"/>
</dbReference>
<reference evidence="5 6" key="1">
    <citation type="submission" date="2019-03" db="EMBL/GenBank/DDBJ databases">
        <title>Genomic Encyclopedia of Type Strains, Phase IV (KMG-IV): sequencing the most valuable type-strain genomes for metagenomic binning, comparative biology and taxonomic classification.</title>
        <authorList>
            <person name="Goeker M."/>
        </authorList>
    </citation>
    <scope>NUCLEOTIDE SEQUENCE [LARGE SCALE GENOMIC DNA]</scope>
    <source>
        <strain evidence="5 6">DSM 100451</strain>
    </source>
</reference>
<evidence type="ECO:0000256" key="2">
    <source>
        <dbReference type="ARBA" id="ARBA00022801"/>
    </source>
</evidence>
<dbReference type="PANTHER" id="PTHR23044">
    <property type="entry name" value="3'-5' EXONUCLEASE ERI1-RELATED"/>
    <property type="match status" value="1"/>
</dbReference>
<evidence type="ECO:0000256" key="1">
    <source>
        <dbReference type="ARBA" id="ARBA00022722"/>
    </source>
</evidence>
<dbReference type="OrthoDB" id="159416at2"/>
<dbReference type="PANTHER" id="PTHR23044:SF61">
    <property type="entry name" value="3'-5' EXORIBONUCLEASE 1-RELATED"/>
    <property type="match status" value="1"/>
</dbReference>
<dbReference type="Proteomes" id="UP000295184">
    <property type="component" value="Unassembled WGS sequence"/>
</dbReference>
<dbReference type="CDD" id="cd06133">
    <property type="entry name" value="ERI-1_3'hExo_like"/>
    <property type="match status" value="1"/>
</dbReference>
<dbReference type="RefSeq" id="WP_058963097.1">
    <property type="nucleotide sequence ID" value="NZ_CABKVM010000013.1"/>
</dbReference>
<evidence type="ECO:0000259" key="4">
    <source>
        <dbReference type="SMART" id="SM00479"/>
    </source>
</evidence>
<dbReference type="InterPro" id="IPR036397">
    <property type="entry name" value="RNaseH_sf"/>
</dbReference>
<dbReference type="GO" id="GO:0003676">
    <property type="term" value="F:nucleic acid binding"/>
    <property type="evidence" value="ECO:0007669"/>
    <property type="project" value="InterPro"/>
</dbReference>
<accession>A0A4R1QMW1</accession>
<keyword evidence="1" id="KW-0540">Nuclease</keyword>
<dbReference type="Pfam" id="PF00929">
    <property type="entry name" value="RNase_T"/>
    <property type="match status" value="1"/>
</dbReference>
<dbReference type="AlphaFoldDB" id="A0A4R1QMW1"/>
<evidence type="ECO:0000313" key="5">
    <source>
        <dbReference type="EMBL" id="TCL55068.1"/>
    </source>
</evidence>
<dbReference type="SMART" id="SM00479">
    <property type="entry name" value="EXOIII"/>
    <property type="match status" value="1"/>
</dbReference>
<protein>
    <submittedName>
        <fullName evidence="5">Exonuclease</fullName>
    </submittedName>
</protein>
<dbReference type="STRING" id="1650663.GCA_001486665_00586"/>
<sequence length="331" mass="37830">MSDFVIFDMEWNMGYQPRTFQYQGVEQTLRGEIIQIGAVKLRDGQPVDRFSLTMKPRIFPRLHHHVAKVTGLTQAQLDAGVPIKEGLRRFAEWCGPDTPLGEWGQDDVPVLKQNLVLCSLDESWPRKWYDLQRVFTSQRPRQEGEGMTLEAVVERLGIPKNDAFHDALSDAEYTAAVCGFLDFERGLAEYPDEAQQLKELLCPEGRDRRDFRLWPAQVDGEAWSTSSELRGAVCPECGAPLELDKDDIWLRKGNNCLYSMGECAQHGPAMIWLRRMRLDGLHFTFARATEPAGKEAQAKWAREKKAALERARRKREKEAAEALERVRNAGR</sequence>
<gene>
    <name evidence="5" type="ORF">EDD77_11810</name>
</gene>
<feature type="domain" description="Exonuclease" evidence="4">
    <location>
        <begin position="3"/>
        <end position="189"/>
    </location>
</feature>
<dbReference type="GO" id="GO:0000175">
    <property type="term" value="F:3'-5'-RNA exonuclease activity"/>
    <property type="evidence" value="ECO:0007669"/>
    <property type="project" value="InterPro"/>
</dbReference>
<organism evidence="5 6">
    <name type="scientific">Allofournierella massiliensis</name>
    <dbReference type="NCBI Taxonomy" id="1650663"/>
    <lineage>
        <taxon>Bacteria</taxon>
        <taxon>Bacillati</taxon>
        <taxon>Bacillota</taxon>
        <taxon>Clostridia</taxon>
        <taxon>Eubacteriales</taxon>
        <taxon>Oscillospiraceae</taxon>
        <taxon>Allofournierella</taxon>
    </lineage>
</organism>
<dbReference type="InterPro" id="IPR012337">
    <property type="entry name" value="RNaseH-like_sf"/>
</dbReference>
<comment type="caution">
    <text evidence="5">The sequence shown here is derived from an EMBL/GenBank/DDBJ whole genome shotgun (WGS) entry which is preliminary data.</text>
</comment>
<dbReference type="InterPro" id="IPR013520">
    <property type="entry name" value="Ribonucl_H"/>
</dbReference>
<dbReference type="SUPFAM" id="SSF53098">
    <property type="entry name" value="Ribonuclease H-like"/>
    <property type="match status" value="1"/>
</dbReference>
<dbReference type="GeneID" id="97379938"/>
<name>A0A4R1QMW1_9FIRM</name>